<dbReference type="Proteomes" id="UP001500841">
    <property type="component" value="Unassembled WGS sequence"/>
</dbReference>
<reference evidence="5" key="1">
    <citation type="journal article" date="2019" name="Int. J. Syst. Evol. Microbiol.">
        <title>The Global Catalogue of Microorganisms (GCM) 10K type strain sequencing project: providing services to taxonomists for standard genome sequencing and annotation.</title>
        <authorList>
            <consortium name="The Broad Institute Genomics Platform"/>
            <consortium name="The Broad Institute Genome Sequencing Center for Infectious Disease"/>
            <person name="Wu L."/>
            <person name="Ma J."/>
        </authorList>
    </citation>
    <scope>NUCLEOTIDE SEQUENCE [LARGE SCALE GENOMIC DNA]</scope>
    <source>
        <strain evidence="5">JCM 17085</strain>
    </source>
</reference>
<comment type="caution">
    <text evidence="4">The sequence shown here is derived from an EMBL/GenBank/DDBJ whole genome shotgun (WGS) entry which is preliminary data.</text>
</comment>
<dbReference type="PANTHER" id="PTHR44591">
    <property type="entry name" value="STRESS RESPONSE REGULATOR PROTEIN 1"/>
    <property type="match status" value="1"/>
</dbReference>
<protein>
    <submittedName>
        <fullName evidence="4">Response regulator</fullName>
    </submittedName>
</protein>
<feature type="domain" description="Response regulatory" evidence="3">
    <location>
        <begin position="3"/>
        <end position="128"/>
    </location>
</feature>
<dbReference type="PANTHER" id="PTHR44591:SF3">
    <property type="entry name" value="RESPONSE REGULATORY DOMAIN-CONTAINING PROTEIN"/>
    <property type="match status" value="1"/>
</dbReference>
<name>A0ABP7WF16_9SPHI</name>
<evidence type="ECO:0000313" key="4">
    <source>
        <dbReference type="EMBL" id="GAA4086978.1"/>
    </source>
</evidence>
<feature type="modified residue" description="4-aspartylphosphate" evidence="2">
    <location>
        <position position="59"/>
    </location>
</feature>
<dbReference type="Pfam" id="PF00072">
    <property type="entry name" value="Response_reg"/>
    <property type="match status" value="1"/>
</dbReference>
<dbReference type="EMBL" id="BAABCV010000002">
    <property type="protein sequence ID" value="GAA4086978.1"/>
    <property type="molecule type" value="Genomic_DNA"/>
</dbReference>
<evidence type="ECO:0000313" key="5">
    <source>
        <dbReference type="Proteomes" id="UP001500841"/>
    </source>
</evidence>
<dbReference type="SUPFAM" id="SSF52172">
    <property type="entry name" value="CheY-like"/>
    <property type="match status" value="1"/>
</dbReference>
<accession>A0ABP7WF16</accession>
<evidence type="ECO:0000256" key="2">
    <source>
        <dbReference type="PROSITE-ProRule" id="PRU00169"/>
    </source>
</evidence>
<evidence type="ECO:0000259" key="3">
    <source>
        <dbReference type="PROSITE" id="PS50110"/>
    </source>
</evidence>
<dbReference type="SMART" id="SM00448">
    <property type="entry name" value="REC"/>
    <property type="match status" value="1"/>
</dbReference>
<sequence>MTDLLILDDDPLQHMVLQLMIDKYCPCKVRHYYDGNSVIDYLNEHSTDYEMLPDVIFLDINMPQITGWQFLENYKTLAVQLKKNIDIYIVSSSIHPHDLKRVNNYPFVKSYLIKPLTREILEASTVYH</sequence>
<proteinExistence type="predicted"/>
<dbReference type="InterPro" id="IPR001789">
    <property type="entry name" value="Sig_transdc_resp-reg_receiver"/>
</dbReference>
<keyword evidence="1 2" id="KW-0597">Phosphoprotein</keyword>
<dbReference type="Gene3D" id="3.40.50.2300">
    <property type="match status" value="1"/>
</dbReference>
<organism evidence="4 5">
    <name type="scientific">Mucilaginibacter panaciglaebae</name>
    <dbReference type="NCBI Taxonomy" id="502331"/>
    <lineage>
        <taxon>Bacteria</taxon>
        <taxon>Pseudomonadati</taxon>
        <taxon>Bacteroidota</taxon>
        <taxon>Sphingobacteriia</taxon>
        <taxon>Sphingobacteriales</taxon>
        <taxon>Sphingobacteriaceae</taxon>
        <taxon>Mucilaginibacter</taxon>
    </lineage>
</organism>
<dbReference type="InterPro" id="IPR011006">
    <property type="entry name" value="CheY-like_superfamily"/>
</dbReference>
<dbReference type="InterPro" id="IPR050595">
    <property type="entry name" value="Bact_response_regulator"/>
</dbReference>
<evidence type="ECO:0000256" key="1">
    <source>
        <dbReference type="ARBA" id="ARBA00022553"/>
    </source>
</evidence>
<dbReference type="PROSITE" id="PS50110">
    <property type="entry name" value="RESPONSE_REGULATORY"/>
    <property type="match status" value="1"/>
</dbReference>
<dbReference type="RefSeq" id="WP_345100851.1">
    <property type="nucleotide sequence ID" value="NZ_BAABCV010000002.1"/>
</dbReference>
<keyword evidence="5" id="KW-1185">Reference proteome</keyword>
<gene>
    <name evidence="4" type="ORF">GCM10022392_04940</name>
</gene>